<evidence type="ECO:0000313" key="2">
    <source>
        <dbReference type="EMBL" id="NJC24328.1"/>
    </source>
</evidence>
<dbReference type="RefSeq" id="WP_167995595.1">
    <property type="nucleotide sequence ID" value="NZ_JAATJL010000001.1"/>
</dbReference>
<keyword evidence="3" id="KW-1185">Reference proteome</keyword>
<protein>
    <submittedName>
        <fullName evidence="2">Uncharacterized protein</fullName>
    </submittedName>
</protein>
<comment type="caution">
    <text evidence="2">The sequence shown here is derived from an EMBL/GenBank/DDBJ whole genome shotgun (WGS) entry which is preliminary data.</text>
</comment>
<evidence type="ECO:0000313" key="3">
    <source>
        <dbReference type="Proteomes" id="UP000547458"/>
    </source>
</evidence>
<gene>
    <name evidence="2" type="ORF">BJ994_003404</name>
</gene>
<name>A0A846RLQ0_9MICC</name>
<evidence type="ECO:0000256" key="1">
    <source>
        <dbReference type="SAM" id="MobiDB-lite"/>
    </source>
</evidence>
<sequence length="174" mass="17900">MGKTARAVVVVLGLVLLTGCGTPGGLVGTPCPAIAWSNLLTVQLEGDALAVEEVQACVDGDCSVPAPRPVQQDTPPVEIPTPHPSGRSVETESAPGPSDKFTGQIISSTATRVEQNRWGINYDITAPEAVTVRALDAAGNVLAEDEFALDWVRTGGSEECGGPMEAGPVTLTLP</sequence>
<accession>A0A846RLQ0</accession>
<proteinExistence type="predicted"/>
<dbReference type="AlphaFoldDB" id="A0A846RLQ0"/>
<dbReference type="EMBL" id="JAATJL010000001">
    <property type="protein sequence ID" value="NJC24328.1"/>
    <property type="molecule type" value="Genomic_DNA"/>
</dbReference>
<organism evidence="2 3">
    <name type="scientific">Arthrobacter pigmenti</name>
    <dbReference type="NCBI Taxonomy" id="271432"/>
    <lineage>
        <taxon>Bacteria</taxon>
        <taxon>Bacillati</taxon>
        <taxon>Actinomycetota</taxon>
        <taxon>Actinomycetes</taxon>
        <taxon>Micrococcales</taxon>
        <taxon>Micrococcaceae</taxon>
        <taxon>Arthrobacter</taxon>
    </lineage>
</organism>
<dbReference type="PROSITE" id="PS51257">
    <property type="entry name" value="PROKAR_LIPOPROTEIN"/>
    <property type="match status" value="1"/>
</dbReference>
<feature type="region of interest" description="Disordered" evidence="1">
    <location>
        <begin position="65"/>
        <end position="103"/>
    </location>
</feature>
<reference evidence="2 3" key="1">
    <citation type="submission" date="2020-03" db="EMBL/GenBank/DDBJ databases">
        <title>Sequencing the genomes of 1000 actinobacteria strains.</title>
        <authorList>
            <person name="Klenk H.-P."/>
        </authorList>
    </citation>
    <scope>NUCLEOTIDE SEQUENCE [LARGE SCALE GENOMIC DNA]</scope>
    <source>
        <strain evidence="2 3">DSM 16403</strain>
    </source>
</reference>
<dbReference type="Proteomes" id="UP000547458">
    <property type="component" value="Unassembled WGS sequence"/>
</dbReference>